<keyword evidence="3" id="KW-1185">Reference proteome</keyword>
<name>A0A941IVJ0_9ACTN</name>
<evidence type="ECO:0000259" key="1">
    <source>
        <dbReference type="Pfam" id="PF14024"/>
    </source>
</evidence>
<gene>
    <name evidence="2" type="ORF">KDL01_39730</name>
</gene>
<proteinExistence type="predicted"/>
<dbReference type="InterPro" id="IPR025334">
    <property type="entry name" value="DUF4240"/>
</dbReference>
<evidence type="ECO:0000313" key="2">
    <source>
        <dbReference type="EMBL" id="MBR7839458.1"/>
    </source>
</evidence>
<dbReference type="Proteomes" id="UP000675781">
    <property type="component" value="Unassembled WGS sequence"/>
</dbReference>
<dbReference type="RefSeq" id="WP_212533891.1">
    <property type="nucleotide sequence ID" value="NZ_JAGSOG010000453.1"/>
</dbReference>
<dbReference type="Pfam" id="PF14024">
    <property type="entry name" value="DUF4240"/>
    <property type="match status" value="1"/>
</dbReference>
<feature type="domain" description="DUF4240" evidence="1">
    <location>
        <begin position="1"/>
        <end position="131"/>
    </location>
</feature>
<evidence type="ECO:0000313" key="3">
    <source>
        <dbReference type="Proteomes" id="UP000675781"/>
    </source>
</evidence>
<protein>
    <submittedName>
        <fullName evidence="2">DUF4240 domain-containing protein</fullName>
    </submittedName>
</protein>
<organism evidence="2 3">
    <name type="scientific">Actinospica durhamensis</name>
    <dbReference type="NCBI Taxonomy" id="1508375"/>
    <lineage>
        <taxon>Bacteria</taxon>
        <taxon>Bacillati</taxon>
        <taxon>Actinomycetota</taxon>
        <taxon>Actinomycetes</taxon>
        <taxon>Catenulisporales</taxon>
        <taxon>Actinospicaceae</taxon>
        <taxon>Actinospica</taxon>
    </lineage>
</organism>
<comment type="caution">
    <text evidence="2">The sequence shown here is derived from an EMBL/GenBank/DDBJ whole genome shotgun (WGS) entry which is preliminary data.</text>
</comment>
<dbReference type="AlphaFoldDB" id="A0A941IVJ0"/>
<reference evidence="2" key="1">
    <citation type="submission" date="2021-04" db="EMBL/GenBank/DDBJ databases">
        <title>Genome based classification of Actinospica acidithermotolerans sp. nov., an actinobacterium isolated from an Indonesian hot spring.</title>
        <authorList>
            <person name="Kusuma A.B."/>
            <person name="Putra K.E."/>
            <person name="Nafisah S."/>
            <person name="Loh J."/>
            <person name="Nouioui I."/>
            <person name="Goodfellow M."/>
        </authorList>
    </citation>
    <scope>NUCLEOTIDE SEQUENCE</scope>
    <source>
        <strain evidence="2">CSCA 57</strain>
    </source>
</reference>
<dbReference type="EMBL" id="JAGSOG010000453">
    <property type="protein sequence ID" value="MBR7839458.1"/>
    <property type="molecule type" value="Genomic_DNA"/>
</dbReference>
<sequence length="180" mass="20019">MDTDGFWHLIDRARGQSEGDADVVAANAADLLAAMAPEEIIAAHRLLWERLAVSYTAPLWAAAYVINGGCSDDGFEYFRGWLVAQGRDVFERAMADPDSLADHPAVQAAAEEWEELECEPTLGVARSAYQRSTGEPLPQNAWHISYPTLGGEFWFDFEDSDRLARKLPRLTALHDRRRAG</sequence>
<accession>A0A941IVJ0</accession>